<reference evidence="2" key="2">
    <citation type="journal article" date="2024" name="Plant">
        <title>Genomic evolution and insights into agronomic trait innovations of Sesamum species.</title>
        <authorList>
            <person name="Miao H."/>
            <person name="Wang L."/>
            <person name="Qu L."/>
            <person name="Liu H."/>
            <person name="Sun Y."/>
            <person name="Le M."/>
            <person name="Wang Q."/>
            <person name="Wei S."/>
            <person name="Zheng Y."/>
            <person name="Lin W."/>
            <person name="Duan Y."/>
            <person name="Cao H."/>
            <person name="Xiong S."/>
            <person name="Wang X."/>
            <person name="Wei L."/>
            <person name="Li C."/>
            <person name="Ma Q."/>
            <person name="Ju M."/>
            <person name="Zhao R."/>
            <person name="Li G."/>
            <person name="Mu C."/>
            <person name="Tian Q."/>
            <person name="Mei H."/>
            <person name="Zhang T."/>
            <person name="Gao T."/>
            <person name="Zhang H."/>
        </authorList>
    </citation>
    <scope>NUCLEOTIDE SEQUENCE</scope>
    <source>
        <strain evidence="2">3651</strain>
    </source>
</reference>
<name>A0AAE1XKV9_9LAMI</name>
<comment type="caution">
    <text evidence="2">The sequence shown here is derived from an EMBL/GenBank/DDBJ whole genome shotgun (WGS) entry which is preliminary data.</text>
</comment>
<protein>
    <submittedName>
        <fullName evidence="2">Uncharacterized protein</fullName>
    </submittedName>
</protein>
<evidence type="ECO:0000313" key="2">
    <source>
        <dbReference type="EMBL" id="KAK4413589.1"/>
    </source>
</evidence>
<feature type="region of interest" description="Disordered" evidence="1">
    <location>
        <begin position="79"/>
        <end position="112"/>
    </location>
</feature>
<dbReference type="AlphaFoldDB" id="A0AAE1XKV9"/>
<feature type="compositionally biased region" description="Polar residues" evidence="1">
    <location>
        <begin position="102"/>
        <end position="112"/>
    </location>
</feature>
<accession>A0AAE1XKV9</accession>
<organism evidence="2 3">
    <name type="scientific">Sesamum alatum</name>
    <dbReference type="NCBI Taxonomy" id="300844"/>
    <lineage>
        <taxon>Eukaryota</taxon>
        <taxon>Viridiplantae</taxon>
        <taxon>Streptophyta</taxon>
        <taxon>Embryophyta</taxon>
        <taxon>Tracheophyta</taxon>
        <taxon>Spermatophyta</taxon>
        <taxon>Magnoliopsida</taxon>
        <taxon>eudicotyledons</taxon>
        <taxon>Gunneridae</taxon>
        <taxon>Pentapetalae</taxon>
        <taxon>asterids</taxon>
        <taxon>lamiids</taxon>
        <taxon>Lamiales</taxon>
        <taxon>Pedaliaceae</taxon>
        <taxon>Sesamum</taxon>
    </lineage>
</organism>
<proteinExistence type="predicted"/>
<evidence type="ECO:0000313" key="3">
    <source>
        <dbReference type="Proteomes" id="UP001293254"/>
    </source>
</evidence>
<reference evidence="2" key="1">
    <citation type="submission" date="2020-06" db="EMBL/GenBank/DDBJ databases">
        <authorList>
            <person name="Li T."/>
            <person name="Hu X."/>
            <person name="Zhang T."/>
            <person name="Song X."/>
            <person name="Zhang H."/>
            <person name="Dai N."/>
            <person name="Sheng W."/>
            <person name="Hou X."/>
            <person name="Wei L."/>
        </authorList>
    </citation>
    <scope>NUCLEOTIDE SEQUENCE</scope>
    <source>
        <strain evidence="2">3651</strain>
        <tissue evidence="2">Leaf</tissue>
    </source>
</reference>
<dbReference type="Proteomes" id="UP001293254">
    <property type="component" value="Unassembled WGS sequence"/>
</dbReference>
<gene>
    <name evidence="2" type="ORF">Salat_2771600</name>
</gene>
<feature type="compositionally biased region" description="Low complexity" evidence="1">
    <location>
        <begin position="40"/>
        <end position="56"/>
    </location>
</feature>
<keyword evidence="3" id="KW-1185">Reference proteome</keyword>
<feature type="region of interest" description="Disordered" evidence="1">
    <location>
        <begin position="40"/>
        <end position="61"/>
    </location>
</feature>
<sequence length="185" mass="20246">MKYCDCQYEEGFNDKQEHLPFGPWLRATTPSFLRSRGIVSTSRSSPLSTTSPSSPLQNSPHGAAIFSFPIHKSSYSAQPHANLQPHPPISLTKNPITPIPFSGNTHPLSLNSPLQNATQLTNINSIHPHYSHLKSPLALTTLSPNPPAPDPEQQPFTPTNLHNIPLQFSAEALILLPQPNPPPHL</sequence>
<dbReference type="EMBL" id="JACGWO010000012">
    <property type="protein sequence ID" value="KAK4413589.1"/>
    <property type="molecule type" value="Genomic_DNA"/>
</dbReference>
<feature type="region of interest" description="Disordered" evidence="1">
    <location>
        <begin position="137"/>
        <end position="159"/>
    </location>
</feature>
<evidence type="ECO:0000256" key="1">
    <source>
        <dbReference type="SAM" id="MobiDB-lite"/>
    </source>
</evidence>